<dbReference type="PANTHER" id="PTHR43390:SF1">
    <property type="entry name" value="CHLOROPLAST PROCESSING PEPTIDASE"/>
    <property type="match status" value="1"/>
</dbReference>
<sequence length="194" mass="22413">MKDFMKNWGFFIIILSVFILLRLFVVTPVSVKGHSMDPTLADGQKLLTLKTDKVERLDIITLQEPDEPEKMAVKRVIALPGETVEMKNDQLTINGEVFAEPYLDEYQALFDTGQLAETYAYNPQFQKTAENAETFTSDFSYTVPEGQYFVLGDNRLVSKDSRYFGFVDQSYIKGRVIWRYWPLNQMSLFTKDSN</sequence>
<evidence type="ECO:0000256" key="6">
    <source>
        <dbReference type="ARBA" id="ARBA00022801"/>
    </source>
</evidence>
<dbReference type="InterPro" id="IPR019533">
    <property type="entry name" value="Peptidase_S26"/>
</dbReference>
<comment type="caution">
    <text evidence="10">The sequence shown here is derived from an EMBL/GenBank/DDBJ whole genome shotgun (WGS) entry which is preliminary data.</text>
</comment>
<evidence type="ECO:0000256" key="8">
    <source>
        <dbReference type="RuleBase" id="RU362042"/>
    </source>
</evidence>
<dbReference type="Pfam" id="PF10502">
    <property type="entry name" value="Peptidase_S26"/>
    <property type="match status" value="1"/>
</dbReference>
<keyword evidence="5 7" id="KW-0645">Protease</keyword>
<comment type="catalytic activity">
    <reaction evidence="1 7">
        <text>Cleavage of hydrophobic, N-terminal signal or leader sequences from secreted and periplasmic proteins.</text>
        <dbReference type="EC" id="3.4.21.89"/>
    </reaction>
</comment>
<dbReference type="PROSITE" id="PS00501">
    <property type="entry name" value="SPASE_I_1"/>
    <property type="match status" value="1"/>
</dbReference>
<accession>A0ABV9MUV1</accession>
<protein>
    <recommendedName>
        <fullName evidence="4 7">Signal peptidase I</fullName>
        <ecNumber evidence="4 7">3.4.21.89</ecNumber>
    </recommendedName>
</protein>
<name>A0ABV9MUV1_9ENTE</name>
<dbReference type="InterPro" id="IPR000223">
    <property type="entry name" value="Pept_S26A_signal_pept_1"/>
</dbReference>
<evidence type="ECO:0000313" key="10">
    <source>
        <dbReference type="EMBL" id="MFC4719100.1"/>
    </source>
</evidence>
<dbReference type="SUPFAM" id="SSF51306">
    <property type="entry name" value="LexA/Signal peptidase"/>
    <property type="match status" value="1"/>
</dbReference>
<dbReference type="EMBL" id="JBHSGS010000029">
    <property type="protein sequence ID" value="MFC4719100.1"/>
    <property type="molecule type" value="Genomic_DNA"/>
</dbReference>
<evidence type="ECO:0000313" key="11">
    <source>
        <dbReference type="Proteomes" id="UP001595969"/>
    </source>
</evidence>
<evidence type="ECO:0000256" key="5">
    <source>
        <dbReference type="ARBA" id="ARBA00022670"/>
    </source>
</evidence>
<dbReference type="InterPro" id="IPR019758">
    <property type="entry name" value="Pept_S26A_signal_pept_1_CS"/>
</dbReference>
<keyword evidence="6 7" id="KW-0378">Hydrolase</keyword>
<reference evidence="11" key="1">
    <citation type="journal article" date="2019" name="Int. J. Syst. Evol. Microbiol.">
        <title>The Global Catalogue of Microorganisms (GCM) 10K type strain sequencing project: providing services to taxonomists for standard genome sequencing and annotation.</title>
        <authorList>
            <consortium name="The Broad Institute Genomics Platform"/>
            <consortium name="The Broad Institute Genome Sequencing Center for Infectious Disease"/>
            <person name="Wu L."/>
            <person name="Ma J."/>
        </authorList>
    </citation>
    <scope>NUCLEOTIDE SEQUENCE [LARGE SCALE GENOMIC DNA]</scope>
    <source>
        <strain evidence="11">CGMCC 1.19032</strain>
    </source>
</reference>
<dbReference type="Gene3D" id="2.10.109.10">
    <property type="entry name" value="Umud Fragment, subunit A"/>
    <property type="match status" value="1"/>
</dbReference>
<dbReference type="PRINTS" id="PR00727">
    <property type="entry name" value="LEADERPTASE"/>
</dbReference>
<evidence type="ECO:0000256" key="7">
    <source>
        <dbReference type="RuleBase" id="RU003993"/>
    </source>
</evidence>
<evidence type="ECO:0000256" key="1">
    <source>
        <dbReference type="ARBA" id="ARBA00000677"/>
    </source>
</evidence>
<proteinExistence type="inferred from homology"/>
<dbReference type="GO" id="GO:0009003">
    <property type="term" value="F:signal peptidase activity"/>
    <property type="evidence" value="ECO:0007669"/>
    <property type="project" value="UniProtKB-EC"/>
</dbReference>
<dbReference type="NCBIfam" id="TIGR02227">
    <property type="entry name" value="sigpep_I_bact"/>
    <property type="match status" value="1"/>
</dbReference>
<evidence type="ECO:0000259" key="9">
    <source>
        <dbReference type="Pfam" id="PF10502"/>
    </source>
</evidence>
<dbReference type="InterPro" id="IPR019756">
    <property type="entry name" value="Pept_S26A_signal_pept_1_Ser-AS"/>
</dbReference>
<gene>
    <name evidence="10" type="primary">lepB</name>
    <name evidence="10" type="ORF">ACFO5I_05095</name>
</gene>
<comment type="similarity">
    <text evidence="3 8">Belongs to the peptidase S26 family.</text>
</comment>
<evidence type="ECO:0000256" key="3">
    <source>
        <dbReference type="ARBA" id="ARBA00009370"/>
    </source>
</evidence>
<dbReference type="Proteomes" id="UP001595969">
    <property type="component" value="Unassembled WGS sequence"/>
</dbReference>
<evidence type="ECO:0000256" key="2">
    <source>
        <dbReference type="ARBA" id="ARBA00004401"/>
    </source>
</evidence>
<comment type="subcellular location">
    <subcellularLocation>
        <location evidence="2">Cell membrane</location>
        <topology evidence="2">Single-pass type II membrane protein</topology>
    </subcellularLocation>
    <subcellularLocation>
        <location evidence="8">Membrane</location>
        <topology evidence="8">Single-pass type II membrane protein</topology>
    </subcellularLocation>
</comment>
<keyword evidence="11" id="KW-1185">Reference proteome</keyword>
<dbReference type="PROSITE" id="PS00761">
    <property type="entry name" value="SPASE_I_3"/>
    <property type="match status" value="1"/>
</dbReference>
<feature type="domain" description="Peptidase S26" evidence="9">
    <location>
        <begin position="8"/>
        <end position="181"/>
    </location>
</feature>
<dbReference type="InterPro" id="IPR036286">
    <property type="entry name" value="LexA/Signal_pep-like_sf"/>
</dbReference>
<dbReference type="RefSeq" id="WP_204654298.1">
    <property type="nucleotide sequence ID" value="NZ_JAFBFD010000024.1"/>
</dbReference>
<dbReference type="PROSITE" id="PS00760">
    <property type="entry name" value="SPASE_I_2"/>
    <property type="match status" value="1"/>
</dbReference>
<dbReference type="CDD" id="cd06530">
    <property type="entry name" value="S26_SPase_I"/>
    <property type="match status" value="1"/>
</dbReference>
<dbReference type="PANTHER" id="PTHR43390">
    <property type="entry name" value="SIGNAL PEPTIDASE I"/>
    <property type="match status" value="1"/>
</dbReference>
<evidence type="ECO:0000256" key="4">
    <source>
        <dbReference type="ARBA" id="ARBA00013208"/>
    </source>
</evidence>
<dbReference type="InterPro" id="IPR019757">
    <property type="entry name" value="Pept_S26A_signal_pept_1_Lys-AS"/>
</dbReference>
<dbReference type="EC" id="3.4.21.89" evidence="4 7"/>
<organism evidence="10 11">
    <name type="scientific">Enterococcus lemanii</name>
    <dbReference type="NCBI Taxonomy" id="1159752"/>
    <lineage>
        <taxon>Bacteria</taxon>
        <taxon>Bacillati</taxon>
        <taxon>Bacillota</taxon>
        <taxon>Bacilli</taxon>
        <taxon>Lactobacillales</taxon>
        <taxon>Enterococcaceae</taxon>
        <taxon>Enterococcus</taxon>
    </lineage>
</organism>